<feature type="region of interest" description="Disordered" evidence="11">
    <location>
        <begin position="460"/>
        <end position="496"/>
    </location>
</feature>
<reference evidence="13" key="2">
    <citation type="submission" date="2021-02" db="EMBL/GenBank/DDBJ databases">
        <title>Aspergillus luchuensis mut. kawachii IFO 4304 genome sequence.</title>
        <authorList>
            <person name="Mori K."/>
            <person name="Kadooka C."/>
            <person name="Goto M."/>
            <person name="Futagami T."/>
        </authorList>
    </citation>
    <scope>NUCLEOTIDE SEQUENCE</scope>
    <source>
        <strain evidence="13">IFO 4308</strain>
    </source>
</reference>
<keyword evidence="3" id="KW-0808">Transferase</keyword>
<evidence type="ECO:0000256" key="7">
    <source>
        <dbReference type="ARBA" id="ARBA00040944"/>
    </source>
</evidence>
<feature type="domain" description="Glycosyltransferase 61 catalytic" evidence="12">
    <location>
        <begin position="314"/>
        <end position="427"/>
    </location>
</feature>
<evidence type="ECO:0000256" key="4">
    <source>
        <dbReference type="ARBA" id="ARBA00022729"/>
    </source>
</evidence>
<dbReference type="GO" id="GO:0097363">
    <property type="term" value="F:protein O-acetylglucosaminyltransferase activity"/>
    <property type="evidence" value="ECO:0007669"/>
    <property type="project" value="UniProtKB-EC"/>
</dbReference>
<proteinExistence type="predicted"/>
<dbReference type="GeneID" id="64962427"/>
<dbReference type="GO" id="GO:0005788">
    <property type="term" value="C:endoplasmic reticulum lumen"/>
    <property type="evidence" value="ECO:0007669"/>
    <property type="project" value="TreeGrafter"/>
</dbReference>
<dbReference type="KEGG" id="aluc:AKAW2_51447S"/>
<evidence type="ECO:0000256" key="6">
    <source>
        <dbReference type="ARBA" id="ARBA00023180"/>
    </source>
</evidence>
<dbReference type="PANTHER" id="PTHR20961:SF148">
    <property type="entry name" value="EGF DOMAIN-SPECIFIC O-LINKED N-ACETYLGLUCOSAMINE TRANSFERASE"/>
    <property type="match status" value="1"/>
</dbReference>
<dbReference type="EMBL" id="AP024429">
    <property type="protein sequence ID" value="BCS01106.1"/>
    <property type="molecule type" value="Genomic_DNA"/>
</dbReference>
<keyword evidence="2" id="KW-0328">Glycosyltransferase</keyword>
<reference evidence="13" key="1">
    <citation type="submission" date="2021-01" db="EMBL/GenBank/DDBJ databases">
        <authorList>
            <consortium name="Aspergillus luchuensis mut. kawachii IFO 4304 genome sequencing consortium"/>
            <person name="Kazuki M."/>
            <person name="Futagami T."/>
        </authorList>
    </citation>
    <scope>NUCLEOTIDE SEQUENCE</scope>
    <source>
        <strain evidence="13">IFO 4308</strain>
    </source>
</reference>
<dbReference type="EC" id="2.4.1.255" evidence="1"/>
<comment type="catalytic activity">
    <reaction evidence="10">
        <text>L-threonyl-[protein] + UDP-N-acetyl-alpha-D-glucosamine = 3-O-(N-acetyl-beta-D-glucosaminyl)-L-threonyl-[protein] + UDP + H(+)</text>
        <dbReference type="Rhea" id="RHEA:48908"/>
        <dbReference type="Rhea" id="RHEA-COMP:11060"/>
        <dbReference type="Rhea" id="RHEA-COMP:12252"/>
        <dbReference type="ChEBI" id="CHEBI:15378"/>
        <dbReference type="ChEBI" id="CHEBI:30013"/>
        <dbReference type="ChEBI" id="CHEBI:57705"/>
        <dbReference type="ChEBI" id="CHEBI:58223"/>
        <dbReference type="ChEBI" id="CHEBI:90840"/>
        <dbReference type="EC" id="2.4.1.255"/>
    </reaction>
</comment>
<dbReference type="RefSeq" id="XP_041544868.1">
    <property type="nucleotide sequence ID" value="XM_041691377.1"/>
</dbReference>
<evidence type="ECO:0000313" key="14">
    <source>
        <dbReference type="Proteomes" id="UP000661280"/>
    </source>
</evidence>
<evidence type="ECO:0000256" key="1">
    <source>
        <dbReference type="ARBA" id="ARBA00011970"/>
    </source>
</evidence>
<keyword evidence="5" id="KW-0256">Endoplasmic reticulum</keyword>
<dbReference type="InterPro" id="IPR007657">
    <property type="entry name" value="Glycosyltransferase_61"/>
</dbReference>
<evidence type="ECO:0000256" key="9">
    <source>
        <dbReference type="ARBA" id="ARBA00048317"/>
    </source>
</evidence>
<dbReference type="Pfam" id="PF04577">
    <property type="entry name" value="Glyco_transf_61"/>
    <property type="match status" value="1"/>
</dbReference>
<protein>
    <recommendedName>
        <fullName evidence="7">EGF domain-specific O-linked N-acetylglucosamine transferase</fullName>
        <ecNumber evidence="1">2.4.1.255</ecNumber>
    </recommendedName>
    <alternativeName>
        <fullName evidence="8">Extracellular O-linked N-acetylglucosamine transferase</fullName>
    </alternativeName>
</protein>
<evidence type="ECO:0000256" key="5">
    <source>
        <dbReference type="ARBA" id="ARBA00022824"/>
    </source>
</evidence>
<evidence type="ECO:0000256" key="8">
    <source>
        <dbReference type="ARBA" id="ARBA00042574"/>
    </source>
</evidence>
<keyword evidence="4" id="KW-0732">Signal</keyword>
<evidence type="ECO:0000259" key="12">
    <source>
        <dbReference type="Pfam" id="PF04577"/>
    </source>
</evidence>
<keyword evidence="6" id="KW-0325">Glycoprotein</keyword>
<dbReference type="AlphaFoldDB" id="A0A7R8A0G2"/>
<dbReference type="Proteomes" id="UP000661280">
    <property type="component" value="Chromosome 5"/>
</dbReference>
<evidence type="ECO:0000256" key="10">
    <source>
        <dbReference type="ARBA" id="ARBA00049432"/>
    </source>
</evidence>
<sequence length="532" mass="58590">MNAIHIPLRTQRRFLRSCAVLLSFLAIILLLYTTSIIRASNESSVTLFSPHTTSCAQRISPGLPKDYTNAPEQPPLCTNLFGTPYLESLRDHATEYCTPDSPASLTCYHTQIKPGDRIDTFCIARGAVFDPSQAKYILPCTLRDLPRASGIPSLREFHLYWYGTGAGIIIHNSIRIVPPHKNTLNINTTIPPDKQNYTILTKREGGQNFWHSLMEIFSMTLSLDVLQMTPTPDTNTSTPLFAPSSIPNTDVTLVDTADAGPFIDLWSLFAHKPVRRLPQPSTTTTIDETTPLTLTNLIIPLPGASNPLWHGDWSVLPCTSSPLLRTFITRILSFYDLLPVPEADPNTITITFINRTSTRRLVDAESLLWALSTSLHPDPKIKIHIQSIDFASLPLLEQLRVIRSTDILVGVHGAGLTHAMFLTPGMSAVVEVLPEGLEHKGFRNLAGLVGVGYFSLHGDGDDDKGGSSADGGRGRRMGRRRSEVGGEEEEDWHERDVRVEGDRFVRAVMAAVESLSNSGVRSWDVDGVGGLL</sequence>
<dbReference type="OrthoDB" id="529273at2759"/>
<evidence type="ECO:0000256" key="11">
    <source>
        <dbReference type="SAM" id="MobiDB-lite"/>
    </source>
</evidence>
<keyword evidence="14" id="KW-1185">Reference proteome</keyword>
<dbReference type="InterPro" id="IPR049625">
    <property type="entry name" value="Glyco_transf_61_cat"/>
</dbReference>
<dbReference type="PANTHER" id="PTHR20961">
    <property type="entry name" value="GLYCOSYLTRANSFERASE"/>
    <property type="match status" value="1"/>
</dbReference>
<name>A0A7R8A0G2_ASPKA</name>
<accession>A0A7R8A0G2</accession>
<evidence type="ECO:0000256" key="2">
    <source>
        <dbReference type="ARBA" id="ARBA00022676"/>
    </source>
</evidence>
<evidence type="ECO:0000313" key="13">
    <source>
        <dbReference type="EMBL" id="BCS01106.1"/>
    </source>
</evidence>
<gene>
    <name evidence="13" type="ORF">AKAW2_51447S</name>
</gene>
<organism evidence="13 14">
    <name type="scientific">Aspergillus kawachii</name>
    <name type="common">White koji mold</name>
    <name type="synonym">Aspergillus awamori var. kawachi</name>
    <dbReference type="NCBI Taxonomy" id="1069201"/>
    <lineage>
        <taxon>Eukaryota</taxon>
        <taxon>Fungi</taxon>
        <taxon>Dikarya</taxon>
        <taxon>Ascomycota</taxon>
        <taxon>Pezizomycotina</taxon>
        <taxon>Eurotiomycetes</taxon>
        <taxon>Eurotiomycetidae</taxon>
        <taxon>Eurotiales</taxon>
        <taxon>Aspergillaceae</taxon>
        <taxon>Aspergillus</taxon>
        <taxon>Aspergillus subgen. Circumdati</taxon>
    </lineage>
</organism>
<evidence type="ECO:0000256" key="3">
    <source>
        <dbReference type="ARBA" id="ARBA00022679"/>
    </source>
</evidence>
<comment type="catalytic activity">
    <reaction evidence="9">
        <text>L-seryl-[protein] + UDP-N-acetyl-alpha-D-glucosamine = 3-O-(N-acetyl-beta-D-glucosaminyl)-L-seryl-[protein] + UDP + H(+)</text>
        <dbReference type="Rhea" id="RHEA:48904"/>
        <dbReference type="Rhea" id="RHEA-COMP:9863"/>
        <dbReference type="Rhea" id="RHEA-COMP:12251"/>
        <dbReference type="ChEBI" id="CHEBI:15378"/>
        <dbReference type="ChEBI" id="CHEBI:29999"/>
        <dbReference type="ChEBI" id="CHEBI:57705"/>
        <dbReference type="ChEBI" id="CHEBI:58223"/>
        <dbReference type="ChEBI" id="CHEBI:90838"/>
        <dbReference type="EC" id="2.4.1.255"/>
    </reaction>
</comment>